<dbReference type="SUPFAM" id="SSF53448">
    <property type="entry name" value="Nucleotide-diphospho-sugar transferases"/>
    <property type="match status" value="1"/>
</dbReference>
<dbReference type="InterPro" id="IPR001173">
    <property type="entry name" value="Glyco_trans_2-like"/>
</dbReference>
<accession>A0A921IMZ3</accession>
<dbReference type="Pfam" id="PF00535">
    <property type="entry name" value="Glycos_transf_2"/>
    <property type="match status" value="1"/>
</dbReference>
<reference evidence="2" key="2">
    <citation type="submission" date="2021-09" db="EMBL/GenBank/DDBJ databases">
        <authorList>
            <person name="Gilroy R."/>
        </authorList>
    </citation>
    <scope>NUCLEOTIDE SEQUENCE</scope>
    <source>
        <strain evidence="2">ChiGjej2B2-7701</strain>
    </source>
</reference>
<dbReference type="PANTHER" id="PTHR22916">
    <property type="entry name" value="GLYCOSYLTRANSFERASE"/>
    <property type="match status" value="1"/>
</dbReference>
<dbReference type="CDD" id="cd00761">
    <property type="entry name" value="Glyco_tranf_GTA_type"/>
    <property type="match status" value="1"/>
</dbReference>
<sequence length="359" mass="39784">MSSFQCNETDECHDDDISSTSRDCAIGVEGRHSPKVSIVIPVYNTPANLLCECINSAVNQCYQSKEVIVVDDGSDAVTAEYLDSFAEDGIAVLHKNNGGLSDARNYGVAHSTGDYVYFLDSDDSLASPNAIQLLVAIACASKSEIVVGRSHFISSIQGWMGCPAPGHDWLVSCLQSQSVSFIAPDQLFAFSLLRRLSHLFVEGMVHEDEEFTPRAYLEAKRVVGSTSCMTYTRNIRAGSLTQSKSMKDIYKRCEGKMLVAKNLLSSQCYSSSFSLRSLIDARAYGFMAMAFRSWAEDLYLHPEYSSRLMKLAESLDYSRVKIVRHSANSARNYIVISFVRAFGIARLIDLLNVIFKKKI</sequence>
<feature type="domain" description="Glycosyltransferase 2-like" evidence="1">
    <location>
        <begin position="37"/>
        <end position="153"/>
    </location>
</feature>
<gene>
    <name evidence="2" type="ORF">K8U80_02455</name>
</gene>
<name>A0A921IMZ3_9ACTN</name>
<evidence type="ECO:0000313" key="3">
    <source>
        <dbReference type="Proteomes" id="UP000746751"/>
    </source>
</evidence>
<reference evidence="2" key="1">
    <citation type="journal article" date="2021" name="PeerJ">
        <title>Extensive microbial diversity within the chicken gut microbiome revealed by metagenomics and culture.</title>
        <authorList>
            <person name="Gilroy R."/>
            <person name="Ravi A."/>
            <person name="Getino M."/>
            <person name="Pursley I."/>
            <person name="Horton D.L."/>
            <person name="Alikhan N.F."/>
            <person name="Baker D."/>
            <person name="Gharbi K."/>
            <person name="Hall N."/>
            <person name="Watson M."/>
            <person name="Adriaenssens E.M."/>
            <person name="Foster-Nyarko E."/>
            <person name="Jarju S."/>
            <person name="Secka A."/>
            <person name="Antonio M."/>
            <person name="Oren A."/>
            <person name="Chaudhuri R.R."/>
            <person name="La Ragione R."/>
            <person name="Hildebrand F."/>
            <person name="Pallen M.J."/>
        </authorList>
    </citation>
    <scope>NUCLEOTIDE SEQUENCE</scope>
    <source>
        <strain evidence="2">ChiGjej2B2-7701</strain>
    </source>
</reference>
<dbReference type="EMBL" id="DYVF01000020">
    <property type="protein sequence ID" value="HJG30239.1"/>
    <property type="molecule type" value="Genomic_DNA"/>
</dbReference>
<evidence type="ECO:0000259" key="1">
    <source>
        <dbReference type="Pfam" id="PF00535"/>
    </source>
</evidence>
<comment type="caution">
    <text evidence="2">The sequence shown here is derived from an EMBL/GenBank/DDBJ whole genome shotgun (WGS) entry which is preliminary data.</text>
</comment>
<dbReference type="Gene3D" id="3.90.550.10">
    <property type="entry name" value="Spore Coat Polysaccharide Biosynthesis Protein SpsA, Chain A"/>
    <property type="match status" value="1"/>
</dbReference>
<dbReference type="AlphaFoldDB" id="A0A921IMZ3"/>
<protein>
    <submittedName>
        <fullName evidence="2">Glycosyltransferase</fullName>
    </submittedName>
</protein>
<dbReference type="InterPro" id="IPR029044">
    <property type="entry name" value="Nucleotide-diphossugar_trans"/>
</dbReference>
<evidence type="ECO:0000313" key="2">
    <source>
        <dbReference type="EMBL" id="HJG30239.1"/>
    </source>
</evidence>
<organism evidence="2 3">
    <name type="scientific">Collinsella ihumii</name>
    <dbReference type="NCBI Taxonomy" id="1720204"/>
    <lineage>
        <taxon>Bacteria</taxon>
        <taxon>Bacillati</taxon>
        <taxon>Actinomycetota</taxon>
        <taxon>Coriobacteriia</taxon>
        <taxon>Coriobacteriales</taxon>
        <taxon>Coriobacteriaceae</taxon>
        <taxon>Collinsella</taxon>
    </lineage>
</organism>
<proteinExistence type="predicted"/>
<dbReference type="Proteomes" id="UP000746751">
    <property type="component" value="Unassembled WGS sequence"/>
</dbReference>